<feature type="region of interest" description="Disordered" evidence="3">
    <location>
        <begin position="168"/>
        <end position="489"/>
    </location>
</feature>
<gene>
    <name evidence="5" type="ORF">L203_106394</name>
</gene>
<feature type="compositionally biased region" description="Basic residues" evidence="3">
    <location>
        <begin position="372"/>
        <end position="386"/>
    </location>
</feature>
<evidence type="ECO:0000259" key="4">
    <source>
        <dbReference type="Pfam" id="PF07808"/>
    </source>
</evidence>
<comment type="subcellular location">
    <subcellularLocation>
        <location evidence="1">Nucleus</location>
    </subcellularLocation>
</comment>
<feature type="compositionally biased region" description="Basic and acidic residues" evidence="3">
    <location>
        <begin position="351"/>
        <end position="365"/>
    </location>
</feature>
<protein>
    <recommendedName>
        <fullName evidence="4">RED-like N-terminal domain-containing protein</fullName>
    </recommendedName>
</protein>
<feature type="region of interest" description="Disordered" evidence="3">
    <location>
        <begin position="1"/>
        <end position="86"/>
    </location>
</feature>
<evidence type="ECO:0000313" key="6">
    <source>
        <dbReference type="Proteomes" id="UP000094043"/>
    </source>
</evidence>
<dbReference type="PANTHER" id="PTHR12765">
    <property type="entry name" value="RED PROTEIN IK FACTOR CYTOKINE IK"/>
    <property type="match status" value="1"/>
</dbReference>
<dbReference type="GeneID" id="91090602"/>
<accession>A0AAJ8M4Y2</accession>
<sequence length="577" mass="65552">MDQVCQPVASPRSAGSSLSRNVLGAPPPKRGWGLQAKESHEKKDDHSKAKSKSDVPAFAPRQHLKKEAKESQYKDRAVMRRQGAQDEYKSVEKLLEDFEARKANATTEELVDIEKQRAYLGGDAEHSVLVKGLDYALLAARKAELAKEEGENVDEELEFLRKDLDENKTKKVKVKGQDPVEENLGKGFKSIAQKKIEEEVAAAEKKKKKKKKKKEKTSNRADSSTKTQHAPQQNLVDESHKGLTAIPPDPVDQPSAPPAVESEDEDIFGDAGEYDLKAAVGGVSGEDEDEDEDMSEDELGAFSRKRSRSRSRSRNRSWSREPSPSRMNRYGDDLGSRSPGYRHQRSLSRSSLRDDHTRRRSKEYGSRYSRSPSHRGYKHKRHRPRSYSRSPSPAPDHNRIPRHHRTSYHSPSPRRRERTTQTNSPPQRRRRSSYTWHNRYSPSRRSISKSPSRPPRDRSRTRSLSPLSYDPYANLSPIRSPSPSADESTAFMSRLQPLSSSTIPSLKTFLATDEVEAKAAEKRARKAKWRVRQGLTAQEGVEMDHETAKKGANMNEKQKANREYQILMNQMNKKKKG</sequence>
<feature type="compositionally biased region" description="Basic and acidic residues" evidence="3">
    <location>
        <begin position="37"/>
        <end position="53"/>
    </location>
</feature>
<feature type="compositionally biased region" description="Low complexity" evidence="3">
    <location>
        <begin position="439"/>
        <end position="451"/>
    </location>
</feature>
<feature type="compositionally biased region" description="Basic and acidic residues" evidence="3">
    <location>
        <begin position="65"/>
        <end position="86"/>
    </location>
</feature>
<feature type="compositionally biased region" description="Basic residues" evidence="3">
    <location>
        <begin position="303"/>
        <end position="317"/>
    </location>
</feature>
<dbReference type="KEGG" id="cdep:91090602"/>
<evidence type="ECO:0000313" key="5">
    <source>
        <dbReference type="EMBL" id="WVN91142.1"/>
    </source>
</evidence>
<dbReference type="Pfam" id="PF07808">
    <property type="entry name" value="RED_N"/>
    <property type="match status" value="1"/>
</dbReference>
<feature type="compositionally biased region" description="Pro residues" evidence="3">
    <location>
        <begin position="247"/>
        <end position="257"/>
    </location>
</feature>
<reference evidence="5" key="1">
    <citation type="submission" date="2016-06" db="EMBL/GenBank/DDBJ databases">
        <authorList>
            <person name="Cuomo C."/>
            <person name="Litvintseva A."/>
            <person name="Heitman J."/>
            <person name="Chen Y."/>
            <person name="Sun S."/>
            <person name="Springer D."/>
            <person name="Dromer F."/>
            <person name="Young S."/>
            <person name="Zeng Q."/>
            <person name="Chapman S."/>
            <person name="Gujja S."/>
            <person name="Saif S."/>
            <person name="Birren B."/>
        </authorList>
    </citation>
    <scope>NUCLEOTIDE SEQUENCE</scope>
    <source>
        <strain evidence="5">CBS 7841</strain>
    </source>
</reference>
<evidence type="ECO:0000256" key="2">
    <source>
        <dbReference type="ARBA" id="ARBA00023242"/>
    </source>
</evidence>
<feature type="compositionally biased region" description="Basic residues" evidence="3">
    <location>
        <begin position="205"/>
        <end position="215"/>
    </location>
</feature>
<feature type="compositionally biased region" description="Acidic residues" evidence="3">
    <location>
        <begin position="285"/>
        <end position="299"/>
    </location>
</feature>
<feature type="compositionally biased region" description="Polar residues" evidence="3">
    <location>
        <begin position="220"/>
        <end position="236"/>
    </location>
</feature>
<name>A0AAJ8M4Y2_9TREE</name>
<dbReference type="RefSeq" id="XP_066071842.1">
    <property type="nucleotide sequence ID" value="XM_066215745.1"/>
</dbReference>
<dbReference type="InterPro" id="IPR012916">
    <property type="entry name" value="RED_N"/>
</dbReference>
<feature type="compositionally biased region" description="Basic and acidic residues" evidence="3">
    <location>
        <begin position="194"/>
        <end position="204"/>
    </location>
</feature>
<evidence type="ECO:0000256" key="3">
    <source>
        <dbReference type="SAM" id="MobiDB-lite"/>
    </source>
</evidence>
<reference evidence="5" key="2">
    <citation type="journal article" date="2022" name="Elife">
        <title>Obligate sexual reproduction of a homothallic fungus closely related to the Cryptococcus pathogenic species complex.</title>
        <authorList>
            <person name="Passer A.R."/>
            <person name="Clancey S.A."/>
            <person name="Shea T."/>
            <person name="David-Palma M."/>
            <person name="Averette A.F."/>
            <person name="Boekhout T."/>
            <person name="Porcel B.M."/>
            <person name="Nowrousian M."/>
            <person name="Cuomo C.A."/>
            <person name="Sun S."/>
            <person name="Heitman J."/>
            <person name="Coelho M.A."/>
        </authorList>
    </citation>
    <scope>NUCLEOTIDE SEQUENCE</scope>
    <source>
        <strain evidence="5">CBS 7841</strain>
    </source>
</reference>
<dbReference type="InterPro" id="IPR039896">
    <property type="entry name" value="Red-like"/>
</dbReference>
<feature type="compositionally biased region" description="Basic residues" evidence="3">
    <location>
        <begin position="400"/>
        <end position="417"/>
    </location>
</feature>
<dbReference type="Proteomes" id="UP000094043">
    <property type="component" value="Chromosome 8"/>
</dbReference>
<keyword evidence="2" id="KW-0539">Nucleus</keyword>
<reference evidence="5" key="3">
    <citation type="submission" date="2024-01" db="EMBL/GenBank/DDBJ databases">
        <authorList>
            <person name="Coelho M.A."/>
            <person name="David-Palma M."/>
            <person name="Shea T."/>
            <person name="Sun S."/>
            <person name="Cuomo C.A."/>
            <person name="Heitman J."/>
        </authorList>
    </citation>
    <scope>NUCLEOTIDE SEQUENCE</scope>
    <source>
        <strain evidence="5">CBS 7841</strain>
    </source>
</reference>
<dbReference type="AlphaFoldDB" id="A0AAJ8M4Y2"/>
<evidence type="ECO:0000256" key="1">
    <source>
        <dbReference type="ARBA" id="ARBA00004123"/>
    </source>
</evidence>
<proteinExistence type="predicted"/>
<feature type="domain" description="RED-like N-terminal" evidence="4">
    <location>
        <begin position="62"/>
        <end position="200"/>
    </location>
</feature>
<keyword evidence="6" id="KW-1185">Reference proteome</keyword>
<feature type="region of interest" description="Disordered" evidence="3">
    <location>
        <begin position="538"/>
        <end position="561"/>
    </location>
</feature>
<dbReference type="EMBL" id="CP143791">
    <property type="protein sequence ID" value="WVN91142.1"/>
    <property type="molecule type" value="Genomic_DNA"/>
</dbReference>
<dbReference type="GO" id="GO:0005634">
    <property type="term" value="C:nucleus"/>
    <property type="evidence" value="ECO:0007669"/>
    <property type="project" value="UniProtKB-SubCell"/>
</dbReference>
<feature type="compositionally biased region" description="Polar residues" evidence="3">
    <location>
        <begin position="477"/>
        <end position="489"/>
    </location>
</feature>
<organism evidence="5 6">
    <name type="scientific">Cryptococcus depauperatus CBS 7841</name>
    <dbReference type="NCBI Taxonomy" id="1295531"/>
    <lineage>
        <taxon>Eukaryota</taxon>
        <taxon>Fungi</taxon>
        <taxon>Dikarya</taxon>
        <taxon>Basidiomycota</taxon>
        <taxon>Agaricomycotina</taxon>
        <taxon>Tremellomycetes</taxon>
        <taxon>Tremellales</taxon>
        <taxon>Cryptococcaceae</taxon>
        <taxon>Cryptococcus</taxon>
    </lineage>
</organism>